<accession>A0A4S8QQF9</accession>
<protein>
    <submittedName>
        <fullName evidence="1">Uncharacterized protein</fullName>
    </submittedName>
</protein>
<reference evidence="1 2" key="2">
    <citation type="submission" date="2019-05" db="EMBL/GenBank/DDBJ databases">
        <title>Glycomyces buryatensis sp. nov.</title>
        <authorList>
            <person name="Nikitina E."/>
        </authorList>
    </citation>
    <scope>NUCLEOTIDE SEQUENCE [LARGE SCALE GENOMIC DNA]</scope>
    <source>
        <strain evidence="1 2">18</strain>
    </source>
</reference>
<dbReference type="AlphaFoldDB" id="A0A4S8QQF9"/>
<name>A0A4S8QQF9_9ACTN</name>
<keyword evidence="2" id="KW-1185">Reference proteome</keyword>
<gene>
    <name evidence="1" type="ORF">FAB82_04195</name>
</gene>
<evidence type="ECO:0000313" key="1">
    <source>
        <dbReference type="EMBL" id="THV42954.1"/>
    </source>
</evidence>
<organism evidence="1 2">
    <name type="scientific">Glycomyces buryatensis</name>
    <dbReference type="NCBI Taxonomy" id="2570927"/>
    <lineage>
        <taxon>Bacteria</taxon>
        <taxon>Bacillati</taxon>
        <taxon>Actinomycetota</taxon>
        <taxon>Actinomycetes</taxon>
        <taxon>Glycomycetales</taxon>
        <taxon>Glycomycetaceae</taxon>
        <taxon>Glycomyces</taxon>
    </lineage>
</organism>
<comment type="caution">
    <text evidence="1">The sequence shown here is derived from an EMBL/GenBank/DDBJ whole genome shotgun (WGS) entry which is preliminary data.</text>
</comment>
<dbReference type="Proteomes" id="UP000308760">
    <property type="component" value="Unassembled WGS sequence"/>
</dbReference>
<reference evidence="2" key="1">
    <citation type="submission" date="2019-04" db="EMBL/GenBank/DDBJ databases">
        <title>Nocardioides xinjiangensis sp. nov.</title>
        <authorList>
            <person name="Liu S."/>
        </authorList>
    </citation>
    <scope>NUCLEOTIDE SEQUENCE [LARGE SCALE GENOMIC DNA]</scope>
    <source>
        <strain evidence="2">18</strain>
    </source>
</reference>
<evidence type="ECO:0000313" key="2">
    <source>
        <dbReference type="Proteomes" id="UP000308760"/>
    </source>
</evidence>
<sequence length="193" mass="22910">MRLVEAEAQLRRMGVGNWHYSIGAEAQWKFCVLEVDGRWTNYFVIGNRKEEYRSYSSEEDAARYLLKRFKLQRKAYDRFGLDLDYLARDEQPPQDPEESACGIIADIRYYVIVKDAIVSERMIPILRRYFRDGFLCEEAYKFPRGQDPGWDGTNYFFYERYGEHEELERIAVSKEDAERAVQEALQRAEGRRG</sequence>
<dbReference type="EMBL" id="STGY01000010">
    <property type="protein sequence ID" value="THV42954.1"/>
    <property type="molecule type" value="Genomic_DNA"/>
</dbReference>
<dbReference type="RefSeq" id="WP_136533284.1">
    <property type="nucleotide sequence ID" value="NZ_STGY01000010.1"/>
</dbReference>
<proteinExistence type="predicted"/>